<organism evidence="1 2">
    <name type="scientific">Adineta steineri</name>
    <dbReference type="NCBI Taxonomy" id="433720"/>
    <lineage>
        <taxon>Eukaryota</taxon>
        <taxon>Metazoa</taxon>
        <taxon>Spiralia</taxon>
        <taxon>Gnathifera</taxon>
        <taxon>Rotifera</taxon>
        <taxon>Eurotatoria</taxon>
        <taxon>Bdelloidea</taxon>
        <taxon>Adinetida</taxon>
        <taxon>Adinetidae</taxon>
        <taxon>Adineta</taxon>
    </lineage>
</organism>
<dbReference type="Proteomes" id="UP000663891">
    <property type="component" value="Unassembled WGS sequence"/>
</dbReference>
<comment type="caution">
    <text evidence="1">The sequence shown here is derived from an EMBL/GenBank/DDBJ whole genome shotgun (WGS) entry which is preliminary data.</text>
</comment>
<gene>
    <name evidence="1" type="ORF">VCS650_LOCUS25242</name>
</gene>
<dbReference type="EMBL" id="CAJNON010000321">
    <property type="protein sequence ID" value="CAF1194312.1"/>
    <property type="molecule type" value="Genomic_DNA"/>
</dbReference>
<evidence type="ECO:0000313" key="1">
    <source>
        <dbReference type="EMBL" id="CAF1194312.1"/>
    </source>
</evidence>
<accession>A0A814VYZ8</accession>
<sequence>MKDLLHDKIMTPYENNISYMTSKVCEQLVVPKKSMIKCLQCQVENIRKKTADFSNFSAHSNSTIVKSVSTNDFRSLPTNANFLIATKKYSSHSIAADLSIETGCAGGSNWI</sequence>
<name>A0A814VYZ8_9BILA</name>
<protein>
    <submittedName>
        <fullName evidence="1">Uncharacterized protein</fullName>
    </submittedName>
</protein>
<reference evidence="1" key="1">
    <citation type="submission" date="2021-02" db="EMBL/GenBank/DDBJ databases">
        <authorList>
            <person name="Nowell W R."/>
        </authorList>
    </citation>
    <scope>NUCLEOTIDE SEQUENCE</scope>
</reference>
<evidence type="ECO:0000313" key="2">
    <source>
        <dbReference type="Proteomes" id="UP000663891"/>
    </source>
</evidence>
<dbReference type="AlphaFoldDB" id="A0A814VYZ8"/>
<proteinExistence type="predicted"/>